<comment type="caution">
    <text evidence="1">The sequence shown here is derived from an EMBL/GenBank/DDBJ whole genome shotgun (WGS) entry which is preliminary data.</text>
</comment>
<protein>
    <submittedName>
        <fullName evidence="1">Uncharacterized protein</fullName>
    </submittedName>
</protein>
<sequence length="154" mass="17761">MKGLVTVFLICINGFQLTSQSFDLEVVRQQYSQSVTDKTVCQNMITELSKKTETDVHLAYLGAYQTIWANHIFNPISKLATFKKGKANIEKAVQQASENVEIRFIRLSVQQNCPKFLGYYQNISEDRDYLIRYKNTVTSVILQKQIKTLLNKLE</sequence>
<dbReference type="RefSeq" id="WP_200106280.1">
    <property type="nucleotide sequence ID" value="NZ_JAEHFV010000003.1"/>
</dbReference>
<name>A0A934UJR2_9FLAO</name>
<dbReference type="AlphaFoldDB" id="A0A934UJR2"/>
<organism evidence="1 2">
    <name type="scientific">Flavobacterium agrisoli</name>
    <dbReference type="NCBI Taxonomy" id="2793066"/>
    <lineage>
        <taxon>Bacteria</taxon>
        <taxon>Pseudomonadati</taxon>
        <taxon>Bacteroidota</taxon>
        <taxon>Flavobacteriia</taxon>
        <taxon>Flavobacteriales</taxon>
        <taxon>Flavobacteriaceae</taxon>
        <taxon>Flavobacterium</taxon>
    </lineage>
</organism>
<gene>
    <name evidence="1" type="ORF">I5M07_09915</name>
</gene>
<dbReference type="EMBL" id="JAEHFV010000003">
    <property type="protein sequence ID" value="MBK0370157.1"/>
    <property type="molecule type" value="Genomic_DNA"/>
</dbReference>
<evidence type="ECO:0000313" key="1">
    <source>
        <dbReference type="EMBL" id="MBK0370157.1"/>
    </source>
</evidence>
<accession>A0A934UJR2</accession>
<keyword evidence="2" id="KW-1185">Reference proteome</keyword>
<proteinExistence type="predicted"/>
<dbReference type="Proteomes" id="UP000609172">
    <property type="component" value="Unassembled WGS sequence"/>
</dbReference>
<reference evidence="1" key="1">
    <citation type="submission" date="2020-12" db="EMBL/GenBank/DDBJ databases">
        <title>Bacterial novel species Flavobacterium sp. SE-1-e isolated from soil.</title>
        <authorList>
            <person name="Jung H.-Y."/>
        </authorList>
    </citation>
    <scope>NUCLEOTIDE SEQUENCE</scope>
    <source>
        <strain evidence="1">SE-1-e</strain>
    </source>
</reference>
<evidence type="ECO:0000313" key="2">
    <source>
        <dbReference type="Proteomes" id="UP000609172"/>
    </source>
</evidence>